<dbReference type="Proteomes" id="UP001055811">
    <property type="component" value="Linkage Group LG06"/>
</dbReference>
<dbReference type="EMBL" id="CM042014">
    <property type="protein sequence ID" value="KAI3724503.1"/>
    <property type="molecule type" value="Genomic_DNA"/>
</dbReference>
<organism evidence="1 2">
    <name type="scientific">Cichorium intybus</name>
    <name type="common">Chicory</name>
    <dbReference type="NCBI Taxonomy" id="13427"/>
    <lineage>
        <taxon>Eukaryota</taxon>
        <taxon>Viridiplantae</taxon>
        <taxon>Streptophyta</taxon>
        <taxon>Embryophyta</taxon>
        <taxon>Tracheophyta</taxon>
        <taxon>Spermatophyta</taxon>
        <taxon>Magnoliopsida</taxon>
        <taxon>eudicotyledons</taxon>
        <taxon>Gunneridae</taxon>
        <taxon>Pentapetalae</taxon>
        <taxon>asterids</taxon>
        <taxon>campanulids</taxon>
        <taxon>Asterales</taxon>
        <taxon>Asteraceae</taxon>
        <taxon>Cichorioideae</taxon>
        <taxon>Cichorieae</taxon>
        <taxon>Cichoriinae</taxon>
        <taxon>Cichorium</taxon>
    </lineage>
</organism>
<reference evidence="1 2" key="2">
    <citation type="journal article" date="2022" name="Mol. Ecol. Resour.">
        <title>The genomes of chicory, endive, great burdock and yacon provide insights into Asteraceae paleo-polyploidization history and plant inulin production.</title>
        <authorList>
            <person name="Fan W."/>
            <person name="Wang S."/>
            <person name="Wang H."/>
            <person name="Wang A."/>
            <person name="Jiang F."/>
            <person name="Liu H."/>
            <person name="Zhao H."/>
            <person name="Xu D."/>
            <person name="Zhang Y."/>
        </authorList>
    </citation>
    <scope>NUCLEOTIDE SEQUENCE [LARGE SCALE GENOMIC DNA]</scope>
    <source>
        <strain evidence="2">cv. Punajuju</strain>
        <tissue evidence="1">Leaves</tissue>
    </source>
</reference>
<gene>
    <name evidence="1" type="ORF">L2E82_36283</name>
</gene>
<comment type="caution">
    <text evidence="1">The sequence shown here is derived from an EMBL/GenBank/DDBJ whole genome shotgun (WGS) entry which is preliminary data.</text>
</comment>
<evidence type="ECO:0000313" key="2">
    <source>
        <dbReference type="Proteomes" id="UP001055811"/>
    </source>
</evidence>
<sequence>MKPRRVKEIEGKLFNQFSTPVTEDLENGRAEDDSSEEEDDMFDSSEGDWSENSYEHDDLEFRRDSVVQETCMSASVGVIDRDKKDGVIEVDSESVVQETVFEASITRARETGDTHAMGADEIQEALKPSPMCAEGICHASDATDITITNKKEEGNRTVKESRSCPCFSKVVPDFNVECACDNNVDCTCVSKVEHVNIKFKMRKEKDSIGLMQEPDYPNPTGTAYPSPTISPKPSSNSIGPILNDTQQVTNHISAQSKNSTDKDSCLGAS</sequence>
<keyword evidence="2" id="KW-1185">Reference proteome</keyword>
<proteinExistence type="predicted"/>
<reference evidence="2" key="1">
    <citation type="journal article" date="2022" name="Mol. Ecol. Resour.">
        <title>The genomes of chicory, endive, great burdock and yacon provide insights into Asteraceae palaeo-polyploidization history and plant inulin production.</title>
        <authorList>
            <person name="Fan W."/>
            <person name="Wang S."/>
            <person name="Wang H."/>
            <person name="Wang A."/>
            <person name="Jiang F."/>
            <person name="Liu H."/>
            <person name="Zhao H."/>
            <person name="Xu D."/>
            <person name="Zhang Y."/>
        </authorList>
    </citation>
    <scope>NUCLEOTIDE SEQUENCE [LARGE SCALE GENOMIC DNA]</scope>
    <source>
        <strain evidence="2">cv. Punajuju</strain>
    </source>
</reference>
<accession>A0ACB9BR84</accession>
<evidence type="ECO:0000313" key="1">
    <source>
        <dbReference type="EMBL" id="KAI3724503.1"/>
    </source>
</evidence>
<protein>
    <submittedName>
        <fullName evidence="1">Uncharacterized protein</fullName>
    </submittedName>
</protein>
<name>A0ACB9BR84_CICIN</name>